<dbReference type="Proteomes" id="UP000612055">
    <property type="component" value="Unassembled WGS sequence"/>
</dbReference>
<evidence type="ECO:0000313" key="8">
    <source>
        <dbReference type="EMBL" id="KAG2494371.1"/>
    </source>
</evidence>
<proteinExistence type="inferred from homology"/>
<dbReference type="SUPFAM" id="SSF56112">
    <property type="entry name" value="Protein kinase-like (PK-like)"/>
    <property type="match status" value="1"/>
</dbReference>
<dbReference type="PANTHER" id="PTHR11042">
    <property type="entry name" value="EUKARYOTIC TRANSLATION INITIATION FACTOR 2-ALPHA KINASE EIF2-ALPHA KINASE -RELATED"/>
    <property type="match status" value="1"/>
</dbReference>
<dbReference type="GO" id="GO:0005634">
    <property type="term" value="C:nucleus"/>
    <property type="evidence" value="ECO:0007669"/>
    <property type="project" value="TreeGrafter"/>
</dbReference>
<evidence type="ECO:0000256" key="6">
    <source>
        <dbReference type="SAM" id="MobiDB-lite"/>
    </source>
</evidence>
<evidence type="ECO:0000256" key="1">
    <source>
        <dbReference type="ARBA" id="ARBA00022679"/>
    </source>
</evidence>
<dbReference type="Gene3D" id="1.10.510.10">
    <property type="entry name" value="Transferase(Phosphotransferase) domain 1"/>
    <property type="match status" value="1"/>
</dbReference>
<evidence type="ECO:0000256" key="4">
    <source>
        <dbReference type="ARBA" id="ARBA00022840"/>
    </source>
</evidence>
<dbReference type="OrthoDB" id="1335080at2759"/>
<evidence type="ECO:0000256" key="2">
    <source>
        <dbReference type="ARBA" id="ARBA00022741"/>
    </source>
</evidence>
<keyword evidence="9" id="KW-1185">Reference proteome</keyword>
<keyword evidence="2" id="KW-0547">Nucleotide-binding</keyword>
<keyword evidence="1" id="KW-0808">Transferase</keyword>
<evidence type="ECO:0000313" key="9">
    <source>
        <dbReference type="Proteomes" id="UP000612055"/>
    </source>
</evidence>
<feature type="domain" description="Protein kinase" evidence="7">
    <location>
        <begin position="1"/>
        <end position="236"/>
    </location>
</feature>
<feature type="region of interest" description="Disordered" evidence="6">
    <location>
        <begin position="220"/>
        <end position="257"/>
    </location>
</feature>
<protein>
    <recommendedName>
        <fullName evidence="7">Protein kinase domain-containing protein</fullName>
    </recommendedName>
</protein>
<dbReference type="PROSITE" id="PS00108">
    <property type="entry name" value="PROTEIN_KINASE_ST"/>
    <property type="match status" value="1"/>
</dbReference>
<comment type="caution">
    <text evidence="8">The sequence shown here is derived from an EMBL/GenBank/DDBJ whole genome shotgun (WGS) entry which is preliminary data.</text>
</comment>
<sequence length="257" mass="27787">MWLNEMQALAAVQPHPHIVGMYDAWFDTDTRGDAEQAYIKLELCGESLGDVVKRRVPLREPEVLEILRQMASALRRIHEVGMVHLDVKPDNIYTAAGPAAPSRDREHAVVAAQAAGLSGAIYKLGDFGLAAMPGGQRAGTSEGDAKYLAPEAFKSHNFLSSGFADRLDIFALGASAYELLRGSELPKNGPSYHDIRGGKIFLPSASAQLVLLLKKMMAPDPSQRPTAEQLLRSPLLRPPQPSGSLQPSTSLPLPMSQ</sequence>
<dbReference type="InterPro" id="IPR008271">
    <property type="entry name" value="Ser/Thr_kinase_AS"/>
</dbReference>
<dbReference type="InterPro" id="IPR000719">
    <property type="entry name" value="Prot_kinase_dom"/>
</dbReference>
<dbReference type="GO" id="GO:0004713">
    <property type="term" value="F:protein tyrosine kinase activity"/>
    <property type="evidence" value="ECO:0007669"/>
    <property type="project" value="TreeGrafter"/>
</dbReference>
<comment type="similarity">
    <text evidence="5">Belongs to the protein kinase superfamily. Ser/Thr protein kinase family. GCN2 subfamily.</text>
</comment>
<dbReference type="GO" id="GO:0005524">
    <property type="term" value="F:ATP binding"/>
    <property type="evidence" value="ECO:0007669"/>
    <property type="project" value="UniProtKB-KW"/>
</dbReference>
<dbReference type="PANTHER" id="PTHR11042:SF185">
    <property type="entry name" value="WEE1-LIKE PROTEIN KINASE"/>
    <property type="match status" value="1"/>
</dbReference>
<dbReference type="SMART" id="SM00220">
    <property type="entry name" value="S_TKc"/>
    <property type="match status" value="1"/>
</dbReference>
<evidence type="ECO:0000256" key="5">
    <source>
        <dbReference type="ARBA" id="ARBA00037982"/>
    </source>
</evidence>
<evidence type="ECO:0000256" key="3">
    <source>
        <dbReference type="ARBA" id="ARBA00022777"/>
    </source>
</evidence>
<gene>
    <name evidence="8" type="ORF">HYH03_007428</name>
</gene>
<dbReference type="PROSITE" id="PS50011">
    <property type="entry name" value="PROTEIN_KINASE_DOM"/>
    <property type="match status" value="1"/>
</dbReference>
<dbReference type="EMBL" id="JAEHOE010000031">
    <property type="protein sequence ID" value="KAG2494371.1"/>
    <property type="molecule type" value="Genomic_DNA"/>
</dbReference>
<organism evidence="8 9">
    <name type="scientific">Edaphochlamys debaryana</name>
    <dbReference type="NCBI Taxonomy" id="47281"/>
    <lineage>
        <taxon>Eukaryota</taxon>
        <taxon>Viridiplantae</taxon>
        <taxon>Chlorophyta</taxon>
        <taxon>core chlorophytes</taxon>
        <taxon>Chlorophyceae</taxon>
        <taxon>CS clade</taxon>
        <taxon>Chlamydomonadales</taxon>
        <taxon>Chlamydomonadales incertae sedis</taxon>
        <taxon>Edaphochlamys</taxon>
    </lineage>
</organism>
<feature type="compositionally biased region" description="Low complexity" evidence="6">
    <location>
        <begin position="242"/>
        <end position="257"/>
    </location>
</feature>
<accession>A0A835Y1U0</accession>
<dbReference type="InterPro" id="IPR011009">
    <property type="entry name" value="Kinase-like_dom_sf"/>
</dbReference>
<dbReference type="Pfam" id="PF00069">
    <property type="entry name" value="Pkinase"/>
    <property type="match status" value="1"/>
</dbReference>
<reference evidence="8" key="1">
    <citation type="journal article" date="2020" name="bioRxiv">
        <title>Comparative genomics of Chlamydomonas.</title>
        <authorList>
            <person name="Craig R.J."/>
            <person name="Hasan A.R."/>
            <person name="Ness R.W."/>
            <person name="Keightley P.D."/>
        </authorList>
    </citation>
    <scope>NUCLEOTIDE SEQUENCE</scope>
    <source>
        <strain evidence="8">CCAP 11/70</strain>
    </source>
</reference>
<evidence type="ECO:0000259" key="7">
    <source>
        <dbReference type="PROSITE" id="PS50011"/>
    </source>
</evidence>
<dbReference type="GO" id="GO:0005737">
    <property type="term" value="C:cytoplasm"/>
    <property type="evidence" value="ECO:0007669"/>
    <property type="project" value="TreeGrafter"/>
</dbReference>
<name>A0A835Y1U0_9CHLO</name>
<keyword evidence="4" id="KW-0067">ATP-binding</keyword>
<dbReference type="AlphaFoldDB" id="A0A835Y1U0"/>
<dbReference type="InterPro" id="IPR050339">
    <property type="entry name" value="CC_SR_Kinase"/>
</dbReference>
<keyword evidence="3" id="KW-0418">Kinase</keyword>